<dbReference type="RefSeq" id="XP_013336703.1">
    <property type="nucleotide sequence ID" value="XM_013481249.1"/>
</dbReference>
<reference evidence="3" key="2">
    <citation type="submission" date="2013-10" db="EMBL/GenBank/DDBJ databases">
        <authorList>
            <person name="Aslett M."/>
        </authorList>
    </citation>
    <scope>NUCLEOTIDE SEQUENCE [LARGE SCALE GENOMIC DNA]</scope>
    <source>
        <strain evidence="3">Weybridge</strain>
    </source>
</reference>
<dbReference type="GeneID" id="25334037"/>
<feature type="region of interest" description="Disordered" evidence="1">
    <location>
        <begin position="333"/>
        <end position="373"/>
    </location>
</feature>
<dbReference type="VEuPathDB" id="ToxoDB:EMWEY_00000510"/>
<feature type="compositionally biased region" description="Polar residues" evidence="1">
    <location>
        <begin position="431"/>
        <end position="442"/>
    </location>
</feature>
<dbReference type="Proteomes" id="UP000030763">
    <property type="component" value="Unassembled WGS sequence"/>
</dbReference>
<evidence type="ECO:0000313" key="4">
    <source>
        <dbReference type="Proteomes" id="UP000030763"/>
    </source>
</evidence>
<feature type="compositionally biased region" description="Low complexity" evidence="1">
    <location>
        <begin position="402"/>
        <end position="429"/>
    </location>
</feature>
<sequence length="529" mass="57138">MRGLQTGIGLIKLVEDWIMSVNGSAIQEALSNPVSEYHMKPSVPVVHNALSSDMSLRERHISRTAEQRILLGLASSLYKCLGSLHALVLQLRVMRRDCLLPILKKPISQADFNRLQEGPDFCTPTKYAAMMQGFCSLSLYVMIAPFLSVQAMCTWLLLYWIYKCALLRLAKRPNPEMTAVVNQAILVLRASVLLLAAGSFLLRPTTTGSAVQTLHICGFSAGVVALVSILLPRWLQLKFTYLCATGAKPTTWQTVHYYKLQHAFFVHYHTSNPVYASWGPERNPQILREPGVSACSPGATAKAFAARGAAKRARRRMAAFKTRIPEAASACNIPKAGGVNSSAPGSDSGCSDASGSSSRDSSDSETTDDLVPNAAAMRRLRATLVEGRAAPEFQRLLIESQSKSTAKPKARASAAQASASSKQSKDAASGHSPSFQGTSRTNGMKEAVKSPLGRDRSFRSQQSLLSGEAFPRNAATESDDTGESEQPSNFTSWLQSLLLKHLYFIGCSLSESEGSGVCADSACGSTHDR</sequence>
<feature type="region of interest" description="Disordered" evidence="1">
    <location>
        <begin position="400"/>
        <end position="488"/>
    </location>
</feature>
<feature type="compositionally biased region" description="Low complexity" evidence="1">
    <location>
        <begin position="341"/>
        <end position="359"/>
    </location>
</feature>
<reference evidence="3" key="1">
    <citation type="submission" date="2013-10" db="EMBL/GenBank/DDBJ databases">
        <title>Genomic analysis of the causative agents of coccidiosis in chickens.</title>
        <authorList>
            <person name="Reid A.J."/>
            <person name="Blake D."/>
            <person name="Billington K."/>
            <person name="Browne H."/>
            <person name="Dunn M."/>
            <person name="Hung S."/>
            <person name="Kawahara F."/>
            <person name="Miranda-Saavedra D."/>
            <person name="Mourier T."/>
            <person name="Nagra H."/>
            <person name="Otto T.D."/>
            <person name="Rawlings N."/>
            <person name="Sanchez A."/>
            <person name="Sanders M."/>
            <person name="Subramaniam C."/>
            <person name="Tay Y."/>
            <person name="Dear P."/>
            <person name="Doerig C."/>
            <person name="Gruber A."/>
            <person name="Parkinson J."/>
            <person name="Shirley M."/>
            <person name="Wan K.L."/>
            <person name="Berriman M."/>
            <person name="Tomley F."/>
            <person name="Pain A."/>
        </authorList>
    </citation>
    <scope>NUCLEOTIDE SEQUENCE [LARGE SCALE GENOMIC DNA]</scope>
    <source>
        <strain evidence="3">Weybridge</strain>
    </source>
</reference>
<evidence type="ECO:0000256" key="2">
    <source>
        <dbReference type="SAM" id="Phobius"/>
    </source>
</evidence>
<feature type="transmembrane region" description="Helical" evidence="2">
    <location>
        <begin position="214"/>
        <end position="235"/>
    </location>
</feature>
<keyword evidence="2" id="KW-0472">Membrane</keyword>
<dbReference type="OrthoDB" id="347573at2759"/>
<feature type="transmembrane region" description="Helical" evidence="2">
    <location>
        <begin position="181"/>
        <end position="202"/>
    </location>
</feature>
<dbReference type="EMBL" id="HG721241">
    <property type="protein sequence ID" value="CDJ60058.1"/>
    <property type="molecule type" value="Genomic_DNA"/>
</dbReference>
<gene>
    <name evidence="3" type="ORF">EMWEY_00000510</name>
</gene>
<name>U6MAJ2_EIMMA</name>
<feature type="compositionally biased region" description="Basic and acidic residues" evidence="1">
    <location>
        <begin position="446"/>
        <end position="458"/>
    </location>
</feature>
<keyword evidence="4" id="KW-1185">Reference proteome</keyword>
<accession>U6MAJ2</accession>
<keyword evidence="2" id="KW-1133">Transmembrane helix</keyword>
<organism evidence="3 4">
    <name type="scientific">Eimeria maxima</name>
    <name type="common">Coccidian parasite</name>
    <dbReference type="NCBI Taxonomy" id="5804"/>
    <lineage>
        <taxon>Eukaryota</taxon>
        <taxon>Sar</taxon>
        <taxon>Alveolata</taxon>
        <taxon>Apicomplexa</taxon>
        <taxon>Conoidasida</taxon>
        <taxon>Coccidia</taxon>
        <taxon>Eucoccidiorida</taxon>
        <taxon>Eimeriorina</taxon>
        <taxon>Eimeriidae</taxon>
        <taxon>Eimeria</taxon>
    </lineage>
</organism>
<evidence type="ECO:0008006" key="5">
    <source>
        <dbReference type="Google" id="ProtNLM"/>
    </source>
</evidence>
<proteinExistence type="predicted"/>
<evidence type="ECO:0000313" key="3">
    <source>
        <dbReference type="EMBL" id="CDJ60058.1"/>
    </source>
</evidence>
<protein>
    <recommendedName>
        <fullName evidence="5">CSC1/OSCA1-like 7TM region domain-containing protein</fullName>
    </recommendedName>
</protein>
<evidence type="ECO:0000256" key="1">
    <source>
        <dbReference type="SAM" id="MobiDB-lite"/>
    </source>
</evidence>
<feature type="transmembrane region" description="Helical" evidence="2">
    <location>
        <begin position="139"/>
        <end position="161"/>
    </location>
</feature>
<keyword evidence="2" id="KW-0812">Transmembrane</keyword>
<dbReference type="AlphaFoldDB" id="U6MAJ2"/>